<evidence type="ECO:0000313" key="5">
    <source>
        <dbReference type="Proteomes" id="UP000260773"/>
    </source>
</evidence>
<dbReference type="InterPro" id="IPR041459">
    <property type="entry name" value="MPTase-PolyVal"/>
</dbReference>
<organism evidence="4 5">
    <name type="scientific">Coprococcus catus</name>
    <dbReference type="NCBI Taxonomy" id="116085"/>
    <lineage>
        <taxon>Bacteria</taxon>
        <taxon>Bacillati</taxon>
        <taxon>Bacillota</taxon>
        <taxon>Clostridia</taxon>
        <taxon>Lachnospirales</taxon>
        <taxon>Lachnospiraceae</taxon>
        <taxon>Coprococcus</taxon>
    </lineage>
</organism>
<protein>
    <submittedName>
        <fullName evidence="4">DUF1738 domain-containing protein</fullName>
    </submittedName>
</protein>
<evidence type="ECO:0000259" key="2">
    <source>
        <dbReference type="Pfam" id="PF08401"/>
    </source>
</evidence>
<evidence type="ECO:0000259" key="3">
    <source>
        <dbReference type="Pfam" id="PF18818"/>
    </source>
</evidence>
<dbReference type="Proteomes" id="UP000260773">
    <property type="component" value="Unassembled WGS sequence"/>
</dbReference>
<evidence type="ECO:0000256" key="1">
    <source>
        <dbReference type="SAM" id="MobiDB-lite"/>
    </source>
</evidence>
<dbReference type="AlphaFoldDB" id="A0A3E2TPS3"/>
<feature type="domain" description="N-terminal" evidence="2">
    <location>
        <begin position="24"/>
        <end position="125"/>
    </location>
</feature>
<accession>A0A3E2TPS3</accession>
<name>A0A3E2TPS3_9FIRM</name>
<proteinExistence type="predicted"/>
<sequence length="359" mass="40518">MSFPGKETMMKSKQKQTPTEIIDNQRQVVVEKIIEDMKRDGLRWAEPYLPSLTPHNPVSGTVYQGGNRVHLGFIGFMRGYTDNRWATFNQIKDAGWHVKKGAKSALIEKWKQFAFYKENEDTGEKELAGRYPKLVGYWNVFNAEDIEGIPPENAPVHQNDRTAIIAQNLEESSRCPIIESTSYLGSAAYSPATDRILIAPRETFRSDEAFTRVLLHEMTHSTGHPSALARELDTRFGSPSYAEEELVAELGSLFLSADLGIQSTDLEGEFYENHVSYLQSWMNALENDPSYLFKAASKADHADTFIMERYEEELGKNIEIDAPELEEEVSLAGESHDMASTSEHQPESEMPENVLSTVL</sequence>
<dbReference type="InterPro" id="IPR013610">
    <property type="entry name" value="ArdC_N"/>
</dbReference>
<feature type="domain" description="Polyvalent protein metallopeptidase" evidence="3">
    <location>
        <begin position="185"/>
        <end position="298"/>
    </location>
</feature>
<dbReference type="PIRSF" id="PIRSF037112">
    <property type="entry name" value="Antirestriction_ArdC"/>
    <property type="match status" value="1"/>
</dbReference>
<dbReference type="EMBL" id="QVEP01000011">
    <property type="protein sequence ID" value="RGB80416.1"/>
    <property type="molecule type" value="Genomic_DNA"/>
</dbReference>
<feature type="region of interest" description="Disordered" evidence="1">
    <location>
        <begin position="328"/>
        <end position="359"/>
    </location>
</feature>
<gene>
    <name evidence="4" type="ORF">DW070_06460</name>
</gene>
<dbReference type="Pfam" id="PF08401">
    <property type="entry name" value="ArdcN"/>
    <property type="match status" value="1"/>
</dbReference>
<reference evidence="4 5" key="1">
    <citation type="submission" date="2018-08" db="EMBL/GenBank/DDBJ databases">
        <title>A genome reference for cultivated species of the human gut microbiota.</title>
        <authorList>
            <person name="Zou Y."/>
            <person name="Xue W."/>
            <person name="Luo G."/>
        </authorList>
    </citation>
    <scope>NUCLEOTIDE SEQUENCE [LARGE SCALE GENOMIC DNA]</scope>
    <source>
        <strain evidence="4 5">AF45-17</strain>
    </source>
</reference>
<evidence type="ECO:0000313" key="4">
    <source>
        <dbReference type="EMBL" id="RGB80416.1"/>
    </source>
</evidence>
<dbReference type="InterPro" id="IPR017113">
    <property type="entry name" value="Antirestriction_ArdC"/>
</dbReference>
<comment type="caution">
    <text evidence="4">The sequence shown here is derived from an EMBL/GenBank/DDBJ whole genome shotgun (WGS) entry which is preliminary data.</text>
</comment>
<dbReference type="Pfam" id="PF18818">
    <property type="entry name" value="MPTase-PolyVal"/>
    <property type="match status" value="1"/>
</dbReference>
<dbReference type="GO" id="GO:0003697">
    <property type="term" value="F:single-stranded DNA binding"/>
    <property type="evidence" value="ECO:0007669"/>
    <property type="project" value="InterPro"/>
</dbReference>